<protein>
    <recommendedName>
        <fullName evidence="4">Guanine nucleotide-binding protein subunit beta-like protein</fullName>
    </recommendedName>
</protein>
<dbReference type="AlphaFoldDB" id="A0AAW0WJ73"/>
<dbReference type="SMART" id="SM00320">
    <property type="entry name" value="WD40"/>
    <property type="match status" value="5"/>
</dbReference>
<dbReference type="GO" id="GO:0030621">
    <property type="term" value="F:U4 snRNA binding"/>
    <property type="evidence" value="ECO:0007669"/>
    <property type="project" value="TreeGrafter"/>
</dbReference>
<evidence type="ECO:0000256" key="1">
    <source>
        <dbReference type="PROSITE-ProRule" id="PRU00221"/>
    </source>
</evidence>
<evidence type="ECO:0008006" key="4">
    <source>
        <dbReference type="Google" id="ProtNLM"/>
    </source>
</evidence>
<feature type="non-terminal residue" evidence="2">
    <location>
        <position position="1"/>
    </location>
</feature>
<feature type="repeat" description="WD" evidence="1">
    <location>
        <begin position="6"/>
        <end position="36"/>
    </location>
</feature>
<dbReference type="PANTHER" id="PTHR19846:SF0">
    <property type="entry name" value="PRE-MRNA PROCESSING FACTOR 4"/>
    <property type="match status" value="1"/>
</dbReference>
<sequence>VVWVVEDAHHGGVNTVVALTNDHVVSGGRDGRVRVWLPEGCGMRMTASQKEHRGEVTHLALAPSEARVLSCSGDGSCILWLLPELERMYRLTAHTVFLGGSLLKSGEIVTVGSDGSLLVWDHLDGTLLADLPASNTPITTIAATPDDATIVTAGEDAVIKVWNWNKGRVTHEGQGHSGAVTKICISPSGDVLASVGKDGALLFWKIPSKKTAATNTS</sequence>
<reference evidence="2 3" key="1">
    <citation type="journal article" date="2024" name="BMC Genomics">
        <title>Genome assembly of redclaw crayfish (Cherax quadricarinatus) provides insights into its immune adaptation and hypoxia tolerance.</title>
        <authorList>
            <person name="Liu Z."/>
            <person name="Zheng J."/>
            <person name="Li H."/>
            <person name="Fang K."/>
            <person name="Wang S."/>
            <person name="He J."/>
            <person name="Zhou D."/>
            <person name="Weng S."/>
            <person name="Chi M."/>
            <person name="Gu Z."/>
            <person name="He J."/>
            <person name="Li F."/>
            <person name="Wang M."/>
        </authorList>
    </citation>
    <scope>NUCLEOTIDE SEQUENCE [LARGE SCALE GENOMIC DNA]</scope>
    <source>
        <strain evidence="2">ZL_2023a</strain>
    </source>
</reference>
<dbReference type="Pfam" id="PF00400">
    <property type="entry name" value="WD40"/>
    <property type="match status" value="4"/>
</dbReference>
<dbReference type="GO" id="GO:0017070">
    <property type="term" value="F:U6 snRNA binding"/>
    <property type="evidence" value="ECO:0007669"/>
    <property type="project" value="TreeGrafter"/>
</dbReference>
<dbReference type="InterPro" id="IPR001680">
    <property type="entry name" value="WD40_rpt"/>
</dbReference>
<dbReference type="Proteomes" id="UP001445076">
    <property type="component" value="Unassembled WGS sequence"/>
</dbReference>
<dbReference type="PANTHER" id="PTHR19846">
    <property type="entry name" value="WD40 REPEAT PROTEIN"/>
    <property type="match status" value="1"/>
</dbReference>
<comment type="caution">
    <text evidence="2">The sequence shown here is derived from an EMBL/GenBank/DDBJ whole genome shotgun (WGS) entry which is preliminary data.</text>
</comment>
<feature type="repeat" description="WD" evidence="1">
    <location>
        <begin position="173"/>
        <end position="214"/>
    </location>
</feature>
<keyword evidence="1" id="KW-0853">WD repeat</keyword>
<dbReference type="SUPFAM" id="SSF50978">
    <property type="entry name" value="WD40 repeat-like"/>
    <property type="match status" value="1"/>
</dbReference>
<keyword evidence="3" id="KW-1185">Reference proteome</keyword>
<name>A0AAW0WJ73_CHEQU</name>
<organism evidence="2 3">
    <name type="scientific">Cherax quadricarinatus</name>
    <name type="common">Australian red claw crayfish</name>
    <dbReference type="NCBI Taxonomy" id="27406"/>
    <lineage>
        <taxon>Eukaryota</taxon>
        <taxon>Metazoa</taxon>
        <taxon>Ecdysozoa</taxon>
        <taxon>Arthropoda</taxon>
        <taxon>Crustacea</taxon>
        <taxon>Multicrustacea</taxon>
        <taxon>Malacostraca</taxon>
        <taxon>Eumalacostraca</taxon>
        <taxon>Eucarida</taxon>
        <taxon>Decapoda</taxon>
        <taxon>Pleocyemata</taxon>
        <taxon>Astacidea</taxon>
        <taxon>Parastacoidea</taxon>
        <taxon>Parastacidae</taxon>
        <taxon>Cherax</taxon>
    </lineage>
</organism>
<dbReference type="InterPro" id="IPR015943">
    <property type="entry name" value="WD40/YVTN_repeat-like_dom_sf"/>
</dbReference>
<proteinExistence type="predicted"/>
<evidence type="ECO:0000313" key="3">
    <source>
        <dbReference type="Proteomes" id="UP001445076"/>
    </source>
</evidence>
<dbReference type="EMBL" id="JARKIK010000057">
    <property type="protein sequence ID" value="KAK8732240.1"/>
    <property type="molecule type" value="Genomic_DNA"/>
</dbReference>
<dbReference type="PROSITE" id="PS50082">
    <property type="entry name" value="WD_REPEATS_2"/>
    <property type="match status" value="4"/>
</dbReference>
<evidence type="ECO:0000313" key="2">
    <source>
        <dbReference type="EMBL" id="KAK8732240.1"/>
    </source>
</evidence>
<feature type="repeat" description="WD" evidence="1">
    <location>
        <begin position="49"/>
        <end position="80"/>
    </location>
</feature>
<dbReference type="Gene3D" id="2.130.10.10">
    <property type="entry name" value="YVTN repeat-like/Quinoprotein amine dehydrogenase"/>
    <property type="match status" value="2"/>
</dbReference>
<dbReference type="InterPro" id="IPR036322">
    <property type="entry name" value="WD40_repeat_dom_sf"/>
</dbReference>
<dbReference type="GO" id="GO:0046540">
    <property type="term" value="C:U4/U6 x U5 tri-snRNP complex"/>
    <property type="evidence" value="ECO:0007669"/>
    <property type="project" value="TreeGrafter"/>
</dbReference>
<dbReference type="PROSITE" id="PS50294">
    <property type="entry name" value="WD_REPEATS_REGION"/>
    <property type="match status" value="2"/>
</dbReference>
<dbReference type="GO" id="GO:0000398">
    <property type="term" value="P:mRNA splicing, via spliceosome"/>
    <property type="evidence" value="ECO:0007669"/>
    <property type="project" value="TreeGrafter"/>
</dbReference>
<feature type="repeat" description="WD" evidence="1">
    <location>
        <begin position="131"/>
        <end position="172"/>
    </location>
</feature>
<accession>A0AAW0WJ73</accession>
<gene>
    <name evidence="2" type="ORF">OTU49_006989</name>
</gene>